<dbReference type="Pfam" id="PF02541">
    <property type="entry name" value="Ppx-GppA"/>
    <property type="match status" value="1"/>
</dbReference>
<dbReference type="Gene3D" id="3.30.420.150">
    <property type="entry name" value="Exopolyphosphatase. Domain 2"/>
    <property type="match status" value="1"/>
</dbReference>
<dbReference type="SUPFAM" id="SSF53067">
    <property type="entry name" value="Actin-like ATPase domain"/>
    <property type="match status" value="2"/>
</dbReference>
<comment type="caution">
    <text evidence="2">The sequence shown here is derived from an EMBL/GenBank/DDBJ whole genome shotgun (WGS) entry which is preliminary data.</text>
</comment>
<reference evidence="2" key="1">
    <citation type="submission" date="2020-10" db="EMBL/GenBank/DDBJ databases">
        <authorList>
            <person name="Gilroy R."/>
        </authorList>
    </citation>
    <scope>NUCLEOTIDE SEQUENCE</scope>
    <source>
        <strain evidence="2">21143</strain>
    </source>
</reference>
<evidence type="ECO:0000313" key="3">
    <source>
        <dbReference type="Proteomes" id="UP000886722"/>
    </source>
</evidence>
<evidence type="ECO:0000259" key="1">
    <source>
        <dbReference type="Pfam" id="PF02541"/>
    </source>
</evidence>
<dbReference type="AlphaFoldDB" id="A0A9D1GEY6"/>
<dbReference type="PANTHER" id="PTHR30005">
    <property type="entry name" value="EXOPOLYPHOSPHATASE"/>
    <property type="match status" value="1"/>
</dbReference>
<dbReference type="CDD" id="cd24006">
    <property type="entry name" value="ASKHA_NBD_PPX_GppA"/>
    <property type="match status" value="1"/>
</dbReference>
<protein>
    <recommendedName>
        <fullName evidence="1">Ppx/GppA phosphatase N-terminal domain-containing protein</fullName>
    </recommendedName>
</protein>
<gene>
    <name evidence="2" type="ORF">IAD06_06920</name>
</gene>
<evidence type="ECO:0000313" key="2">
    <source>
        <dbReference type="EMBL" id="HIT39753.1"/>
    </source>
</evidence>
<dbReference type="Proteomes" id="UP000886722">
    <property type="component" value="Unassembled WGS sequence"/>
</dbReference>
<dbReference type="PANTHER" id="PTHR30005:SF0">
    <property type="entry name" value="RETROGRADE REGULATION PROTEIN 2"/>
    <property type="match status" value="1"/>
</dbReference>
<accession>A0A9D1GEY6</accession>
<name>A0A9D1GEY6_9BACT</name>
<dbReference type="InterPro" id="IPR050273">
    <property type="entry name" value="GppA/Ppx_hydrolase"/>
</dbReference>
<dbReference type="InterPro" id="IPR043129">
    <property type="entry name" value="ATPase_NBD"/>
</dbReference>
<sequence>MSRYTFGAIDIGSNAIRLLIDYVEEYKKPEFKKAAFVRVPIRLGEDVFSKGYITQEKEADLMQAMSAFAALFRTFAIDAYKAYATSAMREASNGTEVTEAIARECGIDIKIVDGNTEARTIYGAGGLEKVLDKTKSYFYIDVGGGSTEVVVYADNREVEARSFRLGTVRYISGAVSAGEEKLFSEWLKEKSSQYKPSGIIGSGGNINKAHRLLDKKPKDAIKAKELSALYERLRKMSVEQRMEQMELNANRADVIVPALFIFTTVLCATGTDTVVVPKLGLVDGIVRELYKERKVFL</sequence>
<dbReference type="InterPro" id="IPR003695">
    <property type="entry name" value="Ppx_GppA_N"/>
</dbReference>
<reference evidence="2" key="2">
    <citation type="journal article" date="2021" name="PeerJ">
        <title>Extensive microbial diversity within the chicken gut microbiome revealed by metagenomics and culture.</title>
        <authorList>
            <person name="Gilroy R."/>
            <person name="Ravi A."/>
            <person name="Getino M."/>
            <person name="Pursley I."/>
            <person name="Horton D.L."/>
            <person name="Alikhan N.F."/>
            <person name="Baker D."/>
            <person name="Gharbi K."/>
            <person name="Hall N."/>
            <person name="Watson M."/>
            <person name="Adriaenssens E.M."/>
            <person name="Foster-Nyarko E."/>
            <person name="Jarju S."/>
            <person name="Secka A."/>
            <person name="Antonio M."/>
            <person name="Oren A."/>
            <person name="Chaudhuri R.R."/>
            <person name="La Ragione R."/>
            <person name="Hildebrand F."/>
            <person name="Pallen M.J."/>
        </authorList>
    </citation>
    <scope>NUCLEOTIDE SEQUENCE</scope>
    <source>
        <strain evidence="2">21143</strain>
    </source>
</reference>
<dbReference type="EMBL" id="DVKT01000051">
    <property type="protein sequence ID" value="HIT39753.1"/>
    <property type="molecule type" value="Genomic_DNA"/>
</dbReference>
<feature type="domain" description="Ppx/GppA phosphatase N-terminal" evidence="1">
    <location>
        <begin position="41"/>
        <end position="288"/>
    </location>
</feature>
<dbReference type="Gene3D" id="3.30.420.40">
    <property type="match status" value="1"/>
</dbReference>
<dbReference type="GO" id="GO:0016462">
    <property type="term" value="F:pyrophosphatase activity"/>
    <property type="evidence" value="ECO:0007669"/>
    <property type="project" value="TreeGrafter"/>
</dbReference>
<organism evidence="2 3">
    <name type="scientific">Candidatus Caccoplasma intestinavium</name>
    <dbReference type="NCBI Taxonomy" id="2840716"/>
    <lineage>
        <taxon>Bacteria</taxon>
        <taxon>Pseudomonadati</taxon>
        <taxon>Bacteroidota</taxon>
        <taxon>Bacteroidia</taxon>
        <taxon>Bacteroidales</taxon>
        <taxon>Bacteroidaceae</taxon>
        <taxon>Bacteroidaceae incertae sedis</taxon>
        <taxon>Candidatus Caccoplasma</taxon>
    </lineage>
</organism>
<proteinExistence type="predicted"/>